<feature type="transmembrane region" description="Helical" evidence="1">
    <location>
        <begin position="108"/>
        <end position="133"/>
    </location>
</feature>
<reference evidence="3" key="1">
    <citation type="submission" date="2020-05" db="EMBL/GenBank/DDBJ databases">
        <authorList>
            <person name="Chiriac C."/>
            <person name="Salcher M."/>
            <person name="Ghai R."/>
            <person name="Kavagutti S V."/>
        </authorList>
    </citation>
    <scope>NUCLEOTIDE SEQUENCE</scope>
</reference>
<evidence type="ECO:0000259" key="2">
    <source>
        <dbReference type="Pfam" id="PF13559"/>
    </source>
</evidence>
<organism evidence="3">
    <name type="scientific">freshwater metagenome</name>
    <dbReference type="NCBI Taxonomy" id="449393"/>
    <lineage>
        <taxon>unclassified sequences</taxon>
        <taxon>metagenomes</taxon>
        <taxon>ecological metagenomes</taxon>
    </lineage>
</organism>
<evidence type="ECO:0000256" key="1">
    <source>
        <dbReference type="SAM" id="Phobius"/>
    </source>
</evidence>
<keyword evidence="1" id="KW-1133">Transmembrane helix</keyword>
<evidence type="ECO:0000313" key="3">
    <source>
        <dbReference type="EMBL" id="CAB4957487.1"/>
    </source>
</evidence>
<proteinExistence type="predicted"/>
<dbReference type="EMBL" id="CAFBMW010000030">
    <property type="protein sequence ID" value="CAB4957487.1"/>
    <property type="molecule type" value="Genomic_DNA"/>
</dbReference>
<keyword evidence="1" id="KW-0812">Transmembrane</keyword>
<sequence length="264" mass="28266">MRAFGGLPAGLRAVLAVAATSLLMVVVAWATLIGPDQVFTGPGVVERTPTTTTRTCLPLVVTTAPDGTVGTTVPDNPQGLPLCEEPDTSRQDAIDLVEQADPPLWLKLLVWAFLLAVLVAVIALVVWVAANLVRGRQSHARERREAVGFTTLGEPARLVEAITADAAQQDAALRDGDPRNAIVAAWLRFEVQGEAAGVGRRSWETSSEYALRVLDLVSADSGAVNRLAGLYREARFSEHPVTEQHRTDALDALTAIRRSLAVRP</sequence>
<dbReference type="InterPro" id="IPR025403">
    <property type="entry name" value="TgpA-like_C"/>
</dbReference>
<gene>
    <name evidence="3" type="ORF">UFOPK3662_02989</name>
</gene>
<protein>
    <submittedName>
        <fullName evidence="3">Unannotated protein</fullName>
    </submittedName>
</protein>
<keyword evidence="1" id="KW-0472">Membrane</keyword>
<dbReference type="Pfam" id="PF13559">
    <property type="entry name" value="DUF4129"/>
    <property type="match status" value="1"/>
</dbReference>
<name>A0A6J7KP97_9ZZZZ</name>
<feature type="domain" description="Protein-glutamine gamma-glutamyltransferase-like C-terminal" evidence="2">
    <location>
        <begin position="185"/>
        <end position="253"/>
    </location>
</feature>
<feature type="transmembrane region" description="Helical" evidence="1">
    <location>
        <begin position="12"/>
        <end position="32"/>
    </location>
</feature>
<accession>A0A6J7KP97</accession>
<dbReference type="AlphaFoldDB" id="A0A6J7KP97"/>